<proteinExistence type="predicted"/>
<dbReference type="EMBL" id="CM039175">
    <property type="protein sequence ID" value="KAH9735695.1"/>
    <property type="molecule type" value="Genomic_DNA"/>
</dbReference>
<protein>
    <submittedName>
        <fullName evidence="1">ANK REP REGION domain-containing protein</fullName>
    </submittedName>
</protein>
<accession>A0ACB8JT56</accession>
<gene>
    <name evidence="1" type="ORF">KPL71_017832</name>
</gene>
<evidence type="ECO:0000313" key="1">
    <source>
        <dbReference type="EMBL" id="KAH9735695.1"/>
    </source>
</evidence>
<organism evidence="1 2">
    <name type="scientific">Citrus sinensis</name>
    <name type="common">Sweet orange</name>
    <name type="synonym">Citrus aurantium var. sinensis</name>
    <dbReference type="NCBI Taxonomy" id="2711"/>
    <lineage>
        <taxon>Eukaryota</taxon>
        <taxon>Viridiplantae</taxon>
        <taxon>Streptophyta</taxon>
        <taxon>Embryophyta</taxon>
        <taxon>Tracheophyta</taxon>
        <taxon>Spermatophyta</taxon>
        <taxon>Magnoliopsida</taxon>
        <taxon>eudicotyledons</taxon>
        <taxon>Gunneridae</taxon>
        <taxon>Pentapetalae</taxon>
        <taxon>rosids</taxon>
        <taxon>malvids</taxon>
        <taxon>Sapindales</taxon>
        <taxon>Rutaceae</taxon>
        <taxon>Aurantioideae</taxon>
        <taxon>Citrus</taxon>
    </lineage>
</organism>
<evidence type="ECO:0000313" key="2">
    <source>
        <dbReference type="Proteomes" id="UP000829398"/>
    </source>
</evidence>
<keyword evidence="2" id="KW-1185">Reference proteome</keyword>
<reference evidence="2" key="1">
    <citation type="journal article" date="2023" name="Hortic. Res.">
        <title>A chromosome-level phased genome enabling allele-level studies in sweet orange: a case study on citrus Huanglongbing tolerance.</title>
        <authorList>
            <person name="Wu B."/>
            <person name="Yu Q."/>
            <person name="Deng Z."/>
            <person name="Duan Y."/>
            <person name="Luo F."/>
            <person name="Gmitter F. Jr."/>
        </authorList>
    </citation>
    <scope>NUCLEOTIDE SEQUENCE [LARGE SCALE GENOMIC DNA]</scope>
    <source>
        <strain evidence="2">cv. Valencia</strain>
    </source>
</reference>
<comment type="caution">
    <text evidence="1">The sequence shown here is derived from an EMBL/GenBank/DDBJ whole genome shotgun (WGS) entry which is preliminary data.</text>
</comment>
<dbReference type="Proteomes" id="UP000829398">
    <property type="component" value="Chromosome 6"/>
</dbReference>
<name>A0ACB8JT56_CITSI</name>
<sequence length="622" mass="68628">MNFAKKKIIVDECNTGERDLEWGLNQPVVLNFMSHSASNSPTTSAPRPSLVLSQSSKALLGSNSSKSLKASNSSKALLISNSNKSLVSTSGKRLEPSKKYVRQVTGRLNDTELHLAAQRGDNDVIKDILGEIDAQMMRTTSSVDFDAEVAEIRVAVVEEVNELGETALFIAAKNGHLDVVKELLQYMTKEGVSLKSNSGLDPLHVAASQGYQDIVRVLLDHYPELTKTFGQSNATPLITAATKGHIDVLHVLLSKDPHLLKIPRSNGKNALHLAARQGHVDVVKHILKKDTQLARHTDKKGQTALHMAVKGISSEVVRLLLGADSAIAMLPDKFGNTALHVATRKKRIEIVNELLALPDIDVNILTKDRKTALDIAEGLPFSEETAELKECLERNGAVRARELNQPRDELRRTVKEIKQHVHTQLEQTRKTNKNVQDIAKHLRKLHKFGLYNATNSVTVVAVLFATVAFASIFTLPGGDRDDGSSVVASTIPFKIFYVANAFALFFSLAVVLVQITIVRGELKSERRVTKVINKLMWLASICTSVAFTSSSYIVVGRHNRWAAIFITAVGGVTMVGILSFLTYYAVISKRRRAERKREKLKRKGRESTLSGDDSDFYNFYVI</sequence>